<evidence type="ECO:0000313" key="2">
    <source>
        <dbReference type="EMBL" id="REK70660.1"/>
    </source>
</evidence>
<dbReference type="AlphaFoldDB" id="A0A371P552"/>
<dbReference type="InterPro" id="IPR007037">
    <property type="entry name" value="SIP_rossman_dom"/>
</dbReference>
<name>A0A371P552_9ACTN</name>
<feature type="domain" description="SIP-like Rossmann fold" evidence="1">
    <location>
        <begin position="4"/>
        <end position="79"/>
    </location>
</feature>
<reference evidence="2 3" key="1">
    <citation type="submission" date="2018-08" db="EMBL/GenBank/DDBJ databases">
        <title>Aeromicrobium sp. M2KJ-4, whole genome shotgun sequence.</title>
        <authorList>
            <person name="Tuo L."/>
        </authorList>
    </citation>
    <scope>NUCLEOTIDE SEQUENCE [LARGE SCALE GENOMIC DNA]</scope>
    <source>
        <strain evidence="2 3">M2KJ-4</strain>
    </source>
</reference>
<dbReference type="EMBL" id="QUBR01000002">
    <property type="protein sequence ID" value="REK70660.1"/>
    <property type="molecule type" value="Genomic_DNA"/>
</dbReference>
<dbReference type="Proteomes" id="UP000265581">
    <property type="component" value="Unassembled WGS sequence"/>
</dbReference>
<dbReference type="Gene3D" id="3.40.50.80">
    <property type="entry name" value="Nucleotide-binding domain of ferredoxin-NADP reductase (FNR) module"/>
    <property type="match status" value="1"/>
</dbReference>
<dbReference type="InterPro" id="IPR039261">
    <property type="entry name" value="FNR_nucleotide-bd"/>
</dbReference>
<dbReference type="Pfam" id="PF04954">
    <property type="entry name" value="SIP"/>
    <property type="match status" value="1"/>
</dbReference>
<protein>
    <recommendedName>
        <fullName evidence="1">SIP-like Rossmann fold domain-containing protein</fullName>
    </recommendedName>
</protein>
<proteinExistence type="predicted"/>
<evidence type="ECO:0000259" key="1">
    <source>
        <dbReference type="Pfam" id="PF04954"/>
    </source>
</evidence>
<sequence length="112" mass="11962">MPTEHVLLAGDIGDLPGIVAALAWLPADAYGQVLVEVGIDDELPLLAAPLRVTVHRVERSPLGEGIAAGRAVAAWVEEWIPDEIDERRTVSIWVGQRVAPACPQISGLVELL</sequence>
<organism evidence="2 3">
    <name type="scientific">Aeromicrobium endophyticum</name>
    <dbReference type="NCBI Taxonomy" id="2292704"/>
    <lineage>
        <taxon>Bacteria</taxon>
        <taxon>Bacillati</taxon>
        <taxon>Actinomycetota</taxon>
        <taxon>Actinomycetes</taxon>
        <taxon>Propionibacteriales</taxon>
        <taxon>Nocardioidaceae</taxon>
        <taxon>Aeromicrobium</taxon>
    </lineage>
</organism>
<accession>A0A371P552</accession>
<comment type="caution">
    <text evidence="2">The sequence shown here is derived from an EMBL/GenBank/DDBJ whole genome shotgun (WGS) entry which is preliminary data.</text>
</comment>
<gene>
    <name evidence="2" type="ORF">DX116_16240</name>
</gene>
<evidence type="ECO:0000313" key="3">
    <source>
        <dbReference type="Proteomes" id="UP000265581"/>
    </source>
</evidence>
<keyword evidence="3" id="KW-1185">Reference proteome</keyword>